<sequence>IQNKFLKIIRFKLGYQYKELSTEDVRLILNLSKLSTRREQFDVVFIYNLIHNIINCPDLVSFLNFNVPTHFIRKPFTLHSPFFKYNYLKHAGLSRMIQTTNSFPLDIFHCNLKEIKNYFSS</sequence>
<keyword evidence="1" id="KW-0695">RNA-directed DNA polymerase</keyword>
<feature type="non-terminal residue" evidence="1">
    <location>
        <position position="1"/>
    </location>
</feature>
<keyword evidence="1" id="KW-0808">Transferase</keyword>
<evidence type="ECO:0000313" key="1">
    <source>
        <dbReference type="EMBL" id="JAP04852.1"/>
    </source>
</evidence>
<dbReference type="AlphaFoldDB" id="A0A0V0GA68"/>
<accession>A0A0V0GA68</accession>
<protein>
    <submittedName>
        <fullName evidence="1">Putative reverse transcriptase</fullName>
    </submittedName>
</protein>
<dbReference type="GO" id="GO:0003964">
    <property type="term" value="F:RNA-directed DNA polymerase activity"/>
    <property type="evidence" value="ECO:0007669"/>
    <property type="project" value="UniProtKB-KW"/>
</dbReference>
<name>A0A0V0GA68_TRIDM</name>
<proteinExistence type="predicted"/>
<dbReference type="EMBL" id="GECL01001272">
    <property type="protein sequence ID" value="JAP04852.1"/>
    <property type="molecule type" value="Transcribed_RNA"/>
</dbReference>
<reference evidence="1" key="1">
    <citation type="journal article" date="2018" name="J. Proteomics">
        <title>Exploring the molecular complexity of Triatoma dimidiata sialome.</title>
        <authorList>
            <person name="Santiago P.B."/>
            <person name="de Araujo C.N."/>
            <person name="Charneau S."/>
            <person name="Bastos I.M.D."/>
            <person name="Assumpcao T.C.F."/>
            <person name="Queiroz R.M.L."/>
            <person name="Praca Y.R."/>
            <person name="Cordeiro T.M."/>
            <person name="Garcia C.H.S."/>
            <person name="da Silva I.G."/>
            <person name="Raiol T."/>
            <person name="Motta F.N."/>
            <person name="de Araujo Oliveira J.V."/>
            <person name="de Sousa M.V."/>
            <person name="Ribeiro J.M.C."/>
            <person name="de Santana J.M."/>
        </authorList>
    </citation>
    <scope>NUCLEOTIDE SEQUENCE</scope>
    <source>
        <strain evidence="1">Santander</strain>
        <tissue evidence="1">Salivary glands</tissue>
    </source>
</reference>
<keyword evidence="1" id="KW-0548">Nucleotidyltransferase</keyword>
<organism evidence="1">
    <name type="scientific">Triatoma dimidiata</name>
    <name type="common">Kissing bug</name>
    <name type="synonym">Meccus dimidiatus</name>
    <dbReference type="NCBI Taxonomy" id="72491"/>
    <lineage>
        <taxon>Eukaryota</taxon>
        <taxon>Metazoa</taxon>
        <taxon>Ecdysozoa</taxon>
        <taxon>Arthropoda</taxon>
        <taxon>Hexapoda</taxon>
        <taxon>Insecta</taxon>
        <taxon>Pterygota</taxon>
        <taxon>Neoptera</taxon>
        <taxon>Paraneoptera</taxon>
        <taxon>Hemiptera</taxon>
        <taxon>Heteroptera</taxon>
        <taxon>Panheteroptera</taxon>
        <taxon>Cimicomorpha</taxon>
        <taxon>Reduviidae</taxon>
        <taxon>Triatominae</taxon>
        <taxon>Triatoma</taxon>
    </lineage>
</organism>